<protein>
    <recommendedName>
        <fullName evidence="1">ParB-like N-terminal domain-containing protein</fullName>
    </recommendedName>
</protein>
<dbReference type="Pfam" id="PF02195">
    <property type="entry name" value="ParB_N"/>
    <property type="match status" value="1"/>
</dbReference>
<dbReference type="InterPro" id="IPR050336">
    <property type="entry name" value="Chromosome_partition/occlusion"/>
</dbReference>
<dbReference type="Gene3D" id="1.10.10.2830">
    <property type="match status" value="1"/>
</dbReference>
<proteinExistence type="predicted"/>
<dbReference type="Gene3D" id="3.90.1530.30">
    <property type="match status" value="1"/>
</dbReference>
<dbReference type="AlphaFoldDB" id="A0A6J4LI73"/>
<dbReference type="PANTHER" id="PTHR33375:SF1">
    <property type="entry name" value="CHROMOSOME-PARTITIONING PROTEIN PARB-RELATED"/>
    <property type="match status" value="1"/>
</dbReference>
<evidence type="ECO:0000259" key="1">
    <source>
        <dbReference type="SMART" id="SM00470"/>
    </source>
</evidence>
<feature type="non-terminal residue" evidence="2">
    <location>
        <position position="1"/>
    </location>
</feature>
<organism evidence="2">
    <name type="scientific">uncultured Gemmatimonadota bacterium</name>
    <dbReference type="NCBI Taxonomy" id="203437"/>
    <lineage>
        <taxon>Bacteria</taxon>
        <taxon>Pseudomonadati</taxon>
        <taxon>Gemmatimonadota</taxon>
        <taxon>environmental samples</taxon>
    </lineage>
</organism>
<dbReference type="InterPro" id="IPR036086">
    <property type="entry name" value="ParB/Sulfiredoxin_sf"/>
</dbReference>
<accession>A0A6J4LI73</accession>
<dbReference type="SMART" id="SM00470">
    <property type="entry name" value="ParB"/>
    <property type="match status" value="1"/>
</dbReference>
<dbReference type="SUPFAM" id="SSF109709">
    <property type="entry name" value="KorB DNA-binding domain-like"/>
    <property type="match status" value="1"/>
</dbReference>
<dbReference type="PANTHER" id="PTHR33375">
    <property type="entry name" value="CHROMOSOME-PARTITIONING PROTEIN PARB-RELATED"/>
    <property type="match status" value="1"/>
</dbReference>
<dbReference type="SUPFAM" id="SSF110849">
    <property type="entry name" value="ParB/Sulfiredoxin"/>
    <property type="match status" value="1"/>
</dbReference>
<reference evidence="2" key="1">
    <citation type="submission" date="2020-02" db="EMBL/GenBank/DDBJ databases">
        <authorList>
            <person name="Meier V. D."/>
        </authorList>
    </citation>
    <scope>NUCLEOTIDE SEQUENCE</scope>
    <source>
        <strain evidence="2">AVDCRST_MAG89</strain>
    </source>
</reference>
<dbReference type="GO" id="GO:0005694">
    <property type="term" value="C:chromosome"/>
    <property type="evidence" value="ECO:0007669"/>
    <property type="project" value="TreeGrafter"/>
</dbReference>
<dbReference type="EMBL" id="CADCTV010000451">
    <property type="protein sequence ID" value="CAA9331353.1"/>
    <property type="molecule type" value="Genomic_DNA"/>
</dbReference>
<sequence length="243" mass="26511">EEGAYVREVESEEDLADLAGSIRADGDVPGAIGVRRVGPPVDPRFVLVYGRRRLHAAKIAGLRTVTVRDLGPIGEEEAFLQQIAENESRRAMSVMDACLAYFRAHHGFGHTQAVLAARAGKSPGYVSWMTKGGEALAQMTEEERAALARHPRMGTAIFRDTSSKPLAERVETLRAMARSVVSGAAAQEPAAPSPIRWSPARGGAIRLNAHLDPKRLHEDREYRAEVRELVERLEQMLAEADAG</sequence>
<gene>
    <name evidence="2" type="ORF">AVDCRST_MAG89-2137</name>
</gene>
<dbReference type="GO" id="GO:0007059">
    <property type="term" value="P:chromosome segregation"/>
    <property type="evidence" value="ECO:0007669"/>
    <property type="project" value="TreeGrafter"/>
</dbReference>
<dbReference type="InterPro" id="IPR003115">
    <property type="entry name" value="ParB_N"/>
</dbReference>
<feature type="domain" description="ParB-like N-terminal" evidence="1">
    <location>
        <begin position="1"/>
        <end position="87"/>
    </location>
</feature>
<evidence type="ECO:0000313" key="2">
    <source>
        <dbReference type="EMBL" id="CAA9331353.1"/>
    </source>
</evidence>
<name>A0A6J4LI73_9BACT</name>